<dbReference type="InterPro" id="IPR050121">
    <property type="entry name" value="Cytochrome_P450_monoxygenase"/>
</dbReference>
<dbReference type="PROSITE" id="PS00086">
    <property type="entry name" value="CYTOCHROME_P450"/>
    <property type="match status" value="1"/>
</dbReference>
<evidence type="ECO:0000256" key="7">
    <source>
        <dbReference type="ARBA" id="ARBA00023033"/>
    </source>
</evidence>
<dbReference type="GO" id="GO:0005506">
    <property type="term" value="F:iron ion binding"/>
    <property type="evidence" value="ECO:0007669"/>
    <property type="project" value="InterPro"/>
</dbReference>
<dbReference type="OrthoDB" id="1470350at2759"/>
<accession>A0A1L7XU67</accession>
<evidence type="ECO:0000313" key="10">
    <source>
        <dbReference type="EMBL" id="CZR68563.1"/>
    </source>
</evidence>
<dbReference type="GO" id="GO:0009403">
    <property type="term" value="P:toxin biosynthetic process"/>
    <property type="evidence" value="ECO:0007669"/>
    <property type="project" value="UniProtKB-ARBA"/>
</dbReference>
<evidence type="ECO:0000256" key="4">
    <source>
        <dbReference type="ARBA" id="ARBA00022723"/>
    </source>
</evidence>
<dbReference type="CDD" id="cd11058">
    <property type="entry name" value="CYP60B-like"/>
    <property type="match status" value="1"/>
</dbReference>
<dbReference type="Proteomes" id="UP000184330">
    <property type="component" value="Unassembled WGS sequence"/>
</dbReference>
<evidence type="ECO:0000313" key="11">
    <source>
        <dbReference type="Proteomes" id="UP000184330"/>
    </source>
</evidence>
<dbReference type="GO" id="GO:0004497">
    <property type="term" value="F:monooxygenase activity"/>
    <property type="evidence" value="ECO:0007669"/>
    <property type="project" value="UniProtKB-KW"/>
</dbReference>
<dbReference type="PANTHER" id="PTHR24305">
    <property type="entry name" value="CYTOCHROME P450"/>
    <property type="match status" value="1"/>
</dbReference>
<dbReference type="InterPro" id="IPR001128">
    <property type="entry name" value="Cyt_P450"/>
</dbReference>
<dbReference type="PANTHER" id="PTHR24305:SF230">
    <property type="entry name" value="P450, PUTATIVE (EUROFUNG)-RELATED"/>
    <property type="match status" value="1"/>
</dbReference>
<evidence type="ECO:0000256" key="2">
    <source>
        <dbReference type="ARBA" id="ARBA00010617"/>
    </source>
</evidence>
<dbReference type="GO" id="GO:0016705">
    <property type="term" value="F:oxidoreductase activity, acting on paired donors, with incorporation or reduction of molecular oxygen"/>
    <property type="evidence" value="ECO:0007669"/>
    <property type="project" value="InterPro"/>
</dbReference>
<proteinExistence type="inferred from homology"/>
<dbReference type="PRINTS" id="PR00385">
    <property type="entry name" value="P450"/>
</dbReference>
<keyword evidence="4 8" id="KW-0479">Metal-binding</keyword>
<dbReference type="InterPro" id="IPR017972">
    <property type="entry name" value="Cyt_P450_CS"/>
</dbReference>
<dbReference type="InterPro" id="IPR036396">
    <property type="entry name" value="Cyt_P450_sf"/>
</dbReference>
<name>A0A1L7XU67_9HELO</name>
<dbReference type="GO" id="GO:0020037">
    <property type="term" value="F:heme binding"/>
    <property type="evidence" value="ECO:0007669"/>
    <property type="project" value="InterPro"/>
</dbReference>
<dbReference type="AlphaFoldDB" id="A0A1L7XU67"/>
<evidence type="ECO:0000256" key="6">
    <source>
        <dbReference type="ARBA" id="ARBA00023004"/>
    </source>
</evidence>
<dbReference type="PRINTS" id="PR00463">
    <property type="entry name" value="EP450I"/>
</dbReference>
<comment type="similarity">
    <text evidence="2 9">Belongs to the cytochrome P450 family.</text>
</comment>
<dbReference type="Pfam" id="PF00067">
    <property type="entry name" value="p450"/>
    <property type="match status" value="1"/>
</dbReference>
<dbReference type="InterPro" id="IPR002401">
    <property type="entry name" value="Cyt_P450_E_grp-I"/>
</dbReference>
<evidence type="ECO:0000256" key="3">
    <source>
        <dbReference type="ARBA" id="ARBA00022617"/>
    </source>
</evidence>
<feature type="binding site" description="axial binding residue" evidence="8">
    <location>
        <position position="439"/>
    </location>
    <ligand>
        <name>heme</name>
        <dbReference type="ChEBI" id="CHEBI:30413"/>
    </ligand>
    <ligandPart>
        <name>Fe</name>
        <dbReference type="ChEBI" id="CHEBI:18248"/>
    </ligandPart>
</feature>
<keyword evidence="7 9" id="KW-0503">Monooxygenase</keyword>
<organism evidence="10 11">
    <name type="scientific">Phialocephala subalpina</name>
    <dbReference type="NCBI Taxonomy" id="576137"/>
    <lineage>
        <taxon>Eukaryota</taxon>
        <taxon>Fungi</taxon>
        <taxon>Dikarya</taxon>
        <taxon>Ascomycota</taxon>
        <taxon>Pezizomycotina</taxon>
        <taxon>Leotiomycetes</taxon>
        <taxon>Helotiales</taxon>
        <taxon>Mollisiaceae</taxon>
        <taxon>Phialocephala</taxon>
        <taxon>Phialocephala fortinii species complex</taxon>
    </lineage>
</organism>
<gene>
    <name evidence="10" type="ORF">PAC_18462</name>
</gene>
<evidence type="ECO:0000256" key="1">
    <source>
        <dbReference type="ARBA" id="ARBA00001971"/>
    </source>
</evidence>
<dbReference type="EMBL" id="FJOG01000056">
    <property type="protein sequence ID" value="CZR68563.1"/>
    <property type="molecule type" value="Genomic_DNA"/>
</dbReference>
<evidence type="ECO:0000256" key="9">
    <source>
        <dbReference type="RuleBase" id="RU000461"/>
    </source>
</evidence>
<evidence type="ECO:0000256" key="8">
    <source>
        <dbReference type="PIRSR" id="PIRSR602401-1"/>
    </source>
</evidence>
<comment type="cofactor">
    <cofactor evidence="1 8">
        <name>heme</name>
        <dbReference type="ChEBI" id="CHEBI:30413"/>
    </cofactor>
</comment>
<keyword evidence="5 9" id="KW-0560">Oxidoreductase</keyword>
<evidence type="ECO:0000256" key="5">
    <source>
        <dbReference type="ARBA" id="ARBA00023002"/>
    </source>
</evidence>
<keyword evidence="6 8" id="KW-0408">Iron</keyword>
<dbReference type="FunFam" id="1.10.630.10:FF:000047">
    <property type="entry name" value="Cytochrome P450 monooxygenase"/>
    <property type="match status" value="1"/>
</dbReference>
<protein>
    <submittedName>
        <fullName evidence="10">Related to cytochrome P450 monooxygenase</fullName>
    </submittedName>
</protein>
<sequence length="492" mass="55756">MSLDILHLCVTLAKGLTVATVMYVVGNVIYNLFLHPLRNFPGPLLYRASRIPYCVGVIGGTLAFEMLDLHNKYGPVVRVAPDELAFSDSSAWKEIMGHKTGGQEMGKWTPFSRVMDNMSSDIVNADREEHSRLRRQLSHGFSDKSMRQQEPMITQYIDLLIQRLRENCEGDKALNVAAWYNYTTFDIIGDLAFGEPFGCLEGSDYHPWVKMIFEAARMGTVVQSLGHYPLLKKTLLNMVPVSLMSGYHEMMKYTREKLLARMELGEERPDLIEGLLKKSEEWDMNLGKLVANANILVIAGSETTATLLSGVTYFLLKHPEVLSKLTHEVRSAFTTEGEINISAVSQLTYMSACLEETLRLYPPVAIGIPRVVPQGGGTISGHFVPENTLVAIHQWAMYHNEAHFTDPFGFHPERFLGDERFSNDDRDALQPFHVGPRNCLGKNLAYTEMRLILARVIFNFDMRLADESQGWLKQKVYNLWDKGPLYVHLHPR</sequence>
<keyword evidence="3 8" id="KW-0349">Heme</keyword>
<keyword evidence="11" id="KW-1185">Reference proteome</keyword>
<dbReference type="STRING" id="576137.A0A1L7XU67"/>
<dbReference type="SUPFAM" id="SSF48264">
    <property type="entry name" value="Cytochrome P450"/>
    <property type="match status" value="1"/>
</dbReference>
<dbReference type="Gene3D" id="1.10.630.10">
    <property type="entry name" value="Cytochrome P450"/>
    <property type="match status" value="1"/>
</dbReference>
<reference evidence="10 11" key="1">
    <citation type="submission" date="2016-03" db="EMBL/GenBank/DDBJ databases">
        <authorList>
            <person name="Ploux O."/>
        </authorList>
    </citation>
    <scope>NUCLEOTIDE SEQUENCE [LARGE SCALE GENOMIC DNA]</scope>
    <source>
        <strain evidence="10 11">UAMH 11012</strain>
    </source>
</reference>